<dbReference type="CDD" id="cd01335">
    <property type="entry name" value="Radical_SAM"/>
    <property type="match status" value="1"/>
</dbReference>
<dbReference type="InterPro" id="IPR007197">
    <property type="entry name" value="rSAM"/>
</dbReference>
<dbReference type="NCBIfam" id="TIGR03994">
    <property type="entry name" value="rSAM_HemZ"/>
    <property type="match status" value="1"/>
</dbReference>
<dbReference type="GO" id="GO:0051539">
    <property type="term" value="F:4 iron, 4 sulfur cluster binding"/>
    <property type="evidence" value="ECO:0007669"/>
    <property type="project" value="TreeGrafter"/>
</dbReference>
<dbReference type="PROSITE" id="PS51918">
    <property type="entry name" value="RADICAL_SAM"/>
    <property type="match status" value="1"/>
</dbReference>
<dbReference type="Proteomes" id="UP001157946">
    <property type="component" value="Unassembled WGS sequence"/>
</dbReference>
<dbReference type="InterPro" id="IPR006638">
    <property type="entry name" value="Elp3/MiaA/NifB-like_rSAM"/>
</dbReference>
<evidence type="ECO:0000259" key="1">
    <source>
        <dbReference type="PROSITE" id="PS51918"/>
    </source>
</evidence>
<reference evidence="2" key="1">
    <citation type="submission" date="2017-05" db="EMBL/GenBank/DDBJ databases">
        <authorList>
            <person name="Varghese N."/>
            <person name="Submissions S."/>
        </authorList>
    </citation>
    <scope>NUCLEOTIDE SEQUENCE</scope>
    <source>
        <strain evidence="2">DSM 45262</strain>
    </source>
</reference>
<dbReference type="GO" id="GO:0005737">
    <property type="term" value="C:cytoplasm"/>
    <property type="evidence" value="ECO:0007669"/>
    <property type="project" value="TreeGrafter"/>
</dbReference>
<dbReference type="PANTHER" id="PTHR13932">
    <property type="entry name" value="COPROPORPHYRINIGEN III OXIDASE"/>
    <property type="match status" value="1"/>
</dbReference>
<name>A0AA46ADY3_9BACL</name>
<dbReference type="SFLD" id="SFLDF00310">
    <property type="entry name" value="oxygen-independent_coproporphy"/>
    <property type="match status" value="1"/>
</dbReference>
<dbReference type="InterPro" id="IPR034505">
    <property type="entry name" value="Coproporphyrinogen-III_oxidase"/>
</dbReference>
<dbReference type="SFLD" id="SFLDG01065">
    <property type="entry name" value="anaerobic_coproporphyrinogen-I"/>
    <property type="match status" value="1"/>
</dbReference>
<dbReference type="EMBL" id="FXTU01000002">
    <property type="protein sequence ID" value="SMP08441.1"/>
    <property type="molecule type" value="Genomic_DNA"/>
</dbReference>
<dbReference type="SMART" id="SM00729">
    <property type="entry name" value="Elp3"/>
    <property type="match status" value="1"/>
</dbReference>
<dbReference type="Pfam" id="PF04055">
    <property type="entry name" value="Radical_SAM"/>
    <property type="match status" value="1"/>
</dbReference>
<gene>
    <name evidence="2" type="ORF">SAMN06265361_10231</name>
</gene>
<accession>A0AA46ADY3</accession>
<dbReference type="NCBIfam" id="NF006061">
    <property type="entry name" value="PRK08207.1-4"/>
    <property type="match status" value="1"/>
</dbReference>
<comment type="caution">
    <text evidence="2">The sequence shown here is derived from an EMBL/GenBank/DDBJ whole genome shotgun (WGS) entry which is preliminary data.</text>
</comment>
<evidence type="ECO:0000313" key="3">
    <source>
        <dbReference type="Proteomes" id="UP001157946"/>
    </source>
</evidence>
<keyword evidence="3" id="KW-1185">Reference proteome</keyword>
<evidence type="ECO:0000313" key="2">
    <source>
        <dbReference type="EMBL" id="SMP08441.1"/>
    </source>
</evidence>
<organism evidence="2 3">
    <name type="scientific">Laceyella tengchongensis</name>
    <dbReference type="NCBI Taxonomy" id="574699"/>
    <lineage>
        <taxon>Bacteria</taxon>
        <taxon>Bacillati</taxon>
        <taxon>Bacillota</taxon>
        <taxon>Bacilli</taxon>
        <taxon>Bacillales</taxon>
        <taxon>Thermoactinomycetaceae</taxon>
        <taxon>Laceyella</taxon>
    </lineage>
</organism>
<dbReference type="GO" id="GO:0003824">
    <property type="term" value="F:catalytic activity"/>
    <property type="evidence" value="ECO:0007669"/>
    <property type="project" value="InterPro"/>
</dbReference>
<dbReference type="PANTHER" id="PTHR13932:SF1">
    <property type="entry name" value="OXYGEN-INDEPENDENT COPROPORPHYRINOGEN-III OXIDASE-LIKE PROTEIN HEMZ"/>
    <property type="match status" value="1"/>
</dbReference>
<proteinExistence type="predicted"/>
<sequence length="505" mass="57420">MMMKTFWIQGLDKAFYRDIELIAQLFFEEVSLLENEADAQMQLHFTVHESNPVHARVLMRDVASGETWQAEHRRDVKGALEGKAYCKKVKQAVNYVLLQVLEEATGVRQPWGILTGVRPTKLLHSMLLDGMSVEQAVRVLQTDYLIHQEKTDILTEIVARQLTVLPDLYELDKEVSLYIGIPFCPTKCAYCTFPAYAIQGRNGSVEGFLQGLHEEIAQVGAWLEKRGLPVTTIYFGGGTPTSITAEQMDELFMALKRSVPSFDQVRELTVEAGRPDTLDPEKLDLMKRWNVDRISINPQSFKEETLKLIGRHHTVKETLEKYQLARDMGLTNINMDLIIGLPNEGLDNFQETLDMMAELRPESLTVHTLSFKRGSVMTQNKEKYRVADRGETGEMVRMARDWAAGMGYVPYYLYRQKNILGNQENVGYAFPGLESLYNIIIMEERQTIIGLGCGAVSKLVSPGDGKIKRLPNPKEPKAYIDTYQRHIEEKLKLLDETYGFALNKG</sequence>
<dbReference type="Gene3D" id="3.80.30.20">
    <property type="entry name" value="tm_1862 like domain"/>
    <property type="match status" value="1"/>
</dbReference>
<dbReference type="InterPro" id="IPR023404">
    <property type="entry name" value="rSAM_horseshoe"/>
</dbReference>
<feature type="domain" description="Radical SAM core" evidence="1">
    <location>
        <begin position="169"/>
        <end position="409"/>
    </location>
</feature>
<dbReference type="InterPro" id="IPR023995">
    <property type="entry name" value="HemZ"/>
</dbReference>
<dbReference type="InterPro" id="IPR058240">
    <property type="entry name" value="rSAM_sf"/>
</dbReference>
<dbReference type="SUPFAM" id="SSF102114">
    <property type="entry name" value="Radical SAM enzymes"/>
    <property type="match status" value="1"/>
</dbReference>
<dbReference type="SFLD" id="SFLDG01082">
    <property type="entry name" value="B12-binding_domain_containing"/>
    <property type="match status" value="1"/>
</dbReference>
<protein>
    <submittedName>
        <fullName evidence="2">Oxygen-independent coproporphyrinogen-3 oxidase</fullName>
    </submittedName>
</protein>
<dbReference type="GO" id="GO:0006779">
    <property type="term" value="P:porphyrin-containing compound biosynthetic process"/>
    <property type="evidence" value="ECO:0007669"/>
    <property type="project" value="TreeGrafter"/>
</dbReference>
<dbReference type="SFLD" id="SFLDS00029">
    <property type="entry name" value="Radical_SAM"/>
    <property type="match status" value="1"/>
</dbReference>
<dbReference type="AlphaFoldDB" id="A0AA46ADY3"/>